<protein>
    <recommendedName>
        <fullName evidence="4 14">Pyruvate kinase</fullName>
        <ecNumber evidence="4 14">2.7.1.40</ecNumber>
    </recommendedName>
</protein>
<dbReference type="PANTHER" id="PTHR11817">
    <property type="entry name" value="PYRUVATE KINASE"/>
    <property type="match status" value="1"/>
</dbReference>
<dbReference type="OMA" id="KTICAIC"/>
<evidence type="ECO:0000256" key="8">
    <source>
        <dbReference type="ARBA" id="ARBA00022777"/>
    </source>
</evidence>
<dbReference type="AlphaFoldDB" id="A0AA38LAE4"/>
<comment type="similarity">
    <text evidence="3 14">Belongs to the pyruvate kinase family.</text>
</comment>
<keyword evidence="12" id="KW-0670">Pyruvate</keyword>
<sequence length="148" mass="15889">MVACGDLGMESLDETIFLAQKIMIYKYNLLGKLVVTATQMLESMIKFPRPTCAEVTDVANTVLDGTDGVMLSGESAAGEYPELAVKIMSHICIEARSSLEYGSIFRELIRSTPLPMSPLESLASSTVGIINKARATLIVVLTHCGTTA</sequence>
<organism evidence="16 17">
    <name type="scientific">Taxus chinensis</name>
    <name type="common">Chinese yew</name>
    <name type="synonym">Taxus wallichiana var. chinensis</name>
    <dbReference type="NCBI Taxonomy" id="29808"/>
    <lineage>
        <taxon>Eukaryota</taxon>
        <taxon>Viridiplantae</taxon>
        <taxon>Streptophyta</taxon>
        <taxon>Embryophyta</taxon>
        <taxon>Tracheophyta</taxon>
        <taxon>Spermatophyta</taxon>
        <taxon>Pinopsida</taxon>
        <taxon>Pinidae</taxon>
        <taxon>Conifers II</taxon>
        <taxon>Cupressales</taxon>
        <taxon>Taxaceae</taxon>
        <taxon>Taxus</taxon>
    </lineage>
</organism>
<dbReference type="InterPro" id="IPR015813">
    <property type="entry name" value="Pyrv/PenolPyrv_kinase-like_dom"/>
</dbReference>
<comment type="catalytic activity">
    <reaction evidence="13 14">
        <text>pyruvate + ATP = phosphoenolpyruvate + ADP + H(+)</text>
        <dbReference type="Rhea" id="RHEA:18157"/>
        <dbReference type="ChEBI" id="CHEBI:15361"/>
        <dbReference type="ChEBI" id="CHEBI:15378"/>
        <dbReference type="ChEBI" id="CHEBI:30616"/>
        <dbReference type="ChEBI" id="CHEBI:58702"/>
        <dbReference type="ChEBI" id="CHEBI:456216"/>
        <dbReference type="EC" id="2.7.1.40"/>
    </reaction>
</comment>
<dbReference type="EC" id="2.7.1.40" evidence="4 14"/>
<dbReference type="SUPFAM" id="SSF52935">
    <property type="entry name" value="PK C-terminal domain-like"/>
    <property type="match status" value="1"/>
</dbReference>
<evidence type="ECO:0000256" key="5">
    <source>
        <dbReference type="ARBA" id="ARBA00022679"/>
    </source>
</evidence>
<evidence type="ECO:0000256" key="14">
    <source>
        <dbReference type="RuleBase" id="RU000504"/>
    </source>
</evidence>
<evidence type="ECO:0000256" key="13">
    <source>
        <dbReference type="ARBA" id="ARBA00048152"/>
    </source>
</evidence>
<comment type="caution">
    <text evidence="16">The sequence shown here is derived from an EMBL/GenBank/DDBJ whole genome shotgun (WGS) entry which is preliminary data.</text>
</comment>
<evidence type="ECO:0000256" key="11">
    <source>
        <dbReference type="ARBA" id="ARBA00023152"/>
    </source>
</evidence>
<keyword evidence="7" id="KW-0547">Nucleotide-binding</keyword>
<gene>
    <name evidence="16" type="ORF">KI387_019563</name>
</gene>
<keyword evidence="8 14" id="KW-0418">Kinase</keyword>
<evidence type="ECO:0000256" key="7">
    <source>
        <dbReference type="ARBA" id="ARBA00022741"/>
    </source>
</evidence>
<evidence type="ECO:0000256" key="4">
    <source>
        <dbReference type="ARBA" id="ARBA00012142"/>
    </source>
</evidence>
<dbReference type="PRINTS" id="PR01050">
    <property type="entry name" value="PYRUVTKNASE"/>
</dbReference>
<dbReference type="Gene3D" id="3.40.1380.20">
    <property type="entry name" value="Pyruvate kinase, C-terminal domain"/>
    <property type="match status" value="1"/>
</dbReference>
<comment type="cofactor">
    <cofactor evidence="1">
        <name>K(+)</name>
        <dbReference type="ChEBI" id="CHEBI:29103"/>
    </cofactor>
</comment>
<dbReference type="GO" id="GO:0005524">
    <property type="term" value="F:ATP binding"/>
    <property type="evidence" value="ECO:0007669"/>
    <property type="project" value="UniProtKB-KW"/>
</dbReference>
<keyword evidence="5 14" id="KW-0808">Transferase</keyword>
<evidence type="ECO:0000313" key="16">
    <source>
        <dbReference type="EMBL" id="KAH9317794.1"/>
    </source>
</evidence>
<evidence type="ECO:0000256" key="3">
    <source>
        <dbReference type="ARBA" id="ARBA00008663"/>
    </source>
</evidence>
<feature type="domain" description="Pyruvate kinase barrel" evidence="15">
    <location>
        <begin position="1"/>
        <end position="85"/>
    </location>
</feature>
<keyword evidence="17" id="KW-1185">Reference proteome</keyword>
<comment type="pathway">
    <text evidence="2 14">Carbohydrate degradation; glycolysis; pyruvate from D-glyceraldehyde 3-phosphate: step 5/5.</text>
</comment>
<proteinExistence type="inferred from homology"/>
<dbReference type="SUPFAM" id="SSF51621">
    <property type="entry name" value="Phosphoenolpyruvate/pyruvate domain"/>
    <property type="match status" value="1"/>
</dbReference>
<name>A0AA38LAE4_TAXCH</name>
<dbReference type="GO" id="GO:0030955">
    <property type="term" value="F:potassium ion binding"/>
    <property type="evidence" value="ECO:0007669"/>
    <property type="project" value="InterPro"/>
</dbReference>
<evidence type="ECO:0000256" key="9">
    <source>
        <dbReference type="ARBA" id="ARBA00022840"/>
    </source>
</evidence>
<reference evidence="16 17" key="1">
    <citation type="journal article" date="2021" name="Nat. Plants">
        <title>The Taxus genome provides insights into paclitaxel biosynthesis.</title>
        <authorList>
            <person name="Xiong X."/>
            <person name="Gou J."/>
            <person name="Liao Q."/>
            <person name="Li Y."/>
            <person name="Zhou Q."/>
            <person name="Bi G."/>
            <person name="Li C."/>
            <person name="Du R."/>
            <person name="Wang X."/>
            <person name="Sun T."/>
            <person name="Guo L."/>
            <person name="Liang H."/>
            <person name="Lu P."/>
            <person name="Wu Y."/>
            <person name="Zhang Z."/>
            <person name="Ro D.K."/>
            <person name="Shang Y."/>
            <person name="Huang S."/>
            <person name="Yan J."/>
        </authorList>
    </citation>
    <scope>NUCLEOTIDE SEQUENCE [LARGE SCALE GENOMIC DNA]</scope>
    <source>
        <strain evidence="16">Ta-2019</strain>
    </source>
</reference>
<evidence type="ECO:0000259" key="15">
    <source>
        <dbReference type="Pfam" id="PF00224"/>
    </source>
</evidence>
<evidence type="ECO:0000256" key="10">
    <source>
        <dbReference type="ARBA" id="ARBA00022842"/>
    </source>
</evidence>
<dbReference type="InterPro" id="IPR040442">
    <property type="entry name" value="Pyrv_kinase-like_dom_sf"/>
</dbReference>
<dbReference type="GO" id="GO:0004743">
    <property type="term" value="F:pyruvate kinase activity"/>
    <property type="evidence" value="ECO:0007669"/>
    <property type="project" value="UniProtKB-EC"/>
</dbReference>
<keyword evidence="11 14" id="KW-0324">Glycolysis</keyword>
<dbReference type="Gene3D" id="3.20.20.60">
    <property type="entry name" value="Phosphoenolpyruvate-binding domains"/>
    <property type="match status" value="1"/>
</dbReference>
<keyword evidence="6" id="KW-0479">Metal-binding</keyword>
<keyword evidence="9" id="KW-0067">ATP-binding</keyword>
<evidence type="ECO:0000256" key="12">
    <source>
        <dbReference type="ARBA" id="ARBA00023317"/>
    </source>
</evidence>
<dbReference type="InterPro" id="IPR015793">
    <property type="entry name" value="Pyrv_Knase_brl"/>
</dbReference>
<dbReference type="InterPro" id="IPR036918">
    <property type="entry name" value="Pyrv_Knase_C_sf"/>
</dbReference>
<dbReference type="GO" id="GO:0016301">
    <property type="term" value="F:kinase activity"/>
    <property type="evidence" value="ECO:0007669"/>
    <property type="project" value="UniProtKB-KW"/>
</dbReference>
<dbReference type="EMBL" id="JAHRHJ020000004">
    <property type="protein sequence ID" value="KAH9317794.1"/>
    <property type="molecule type" value="Genomic_DNA"/>
</dbReference>
<keyword evidence="10 14" id="KW-0460">Magnesium</keyword>
<accession>A0AA38LAE4</accession>
<evidence type="ECO:0000256" key="6">
    <source>
        <dbReference type="ARBA" id="ARBA00022723"/>
    </source>
</evidence>
<evidence type="ECO:0000313" key="17">
    <source>
        <dbReference type="Proteomes" id="UP000824469"/>
    </source>
</evidence>
<dbReference type="InterPro" id="IPR001697">
    <property type="entry name" value="Pyr_Knase"/>
</dbReference>
<dbReference type="Pfam" id="PF00224">
    <property type="entry name" value="PK"/>
    <property type="match status" value="1"/>
</dbReference>
<dbReference type="Proteomes" id="UP000824469">
    <property type="component" value="Unassembled WGS sequence"/>
</dbReference>
<evidence type="ECO:0000256" key="2">
    <source>
        <dbReference type="ARBA" id="ARBA00004997"/>
    </source>
</evidence>
<dbReference type="GO" id="GO:0000287">
    <property type="term" value="F:magnesium ion binding"/>
    <property type="evidence" value="ECO:0007669"/>
    <property type="project" value="InterPro"/>
</dbReference>
<evidence type="ECO:0000256" key="1">
    <source>
        <dbReference type="ARBA" id="ARBA00001958"/>
    </source>
</evidence>